<dbReference type="Gramene" id="OBART02G13840.1">
    <property type="protein sequence ID" value="OBART02G13840.1"/>
    <property type="gene ID" value="OBART02G13840"/>
</dbReference>
<proteinExistence type="predicted"/>
<evidence type="ECO:0000313" key="1">
    <source>
        <dbReference type="EnsemblPlants" id="OBART02G13840.1"/>
    </source>
</evidence>
<sequence>MATASPLHPLVSFLPHSILFSSNPHPTGIVEEACFDQIDEFNDIDLFRCRPPRPPTTSVVPRALDTVEELLWLGSPTLAAYARQEIQFRHLVQEHAVAAAVARIRSIEARITAHRDTITAKGHRLRAVRANMVPPVRARLAVPMGATGGGGCCSSG</sequence>
<organism evidence="1">
    <name type="scientific">Oryza barthii</name>
    <dbReference type="NCBI Taxonomy" id="65489"/>
    <lineage>
        <taxon>Eukaryota</taxon>
        <taxon>Viridiplantae</taxon>
        <taxon>Streptophyta</taxon>
        <taxon>Embryophyta</taxon>
        <taxon>Tracheophyta</taxon>
        <taxon>Spermatophyta</taxon>
        <taxon>Magnoliopsida</taxon>
        <taxon>Liliopsida</taxon>
        <taxon>Poales</taxon>
        <taxon>Poaceae</taxon>
        <taxon>BOP clade</taxon>
        <taxon>Oryzoideae</taxon>
        <taxon>Oryzeae</taxon>
        <taxon>Oryzinae</taxon>
        <taxon>Oryza</taxon>
    </lineage>
</organism>
<dbReference type="HOGENOM" id="CLU_1707181_0_0_1"/>
<evidence type="ECO:0000313" key="2">
    <source>
        <dbReference type="Proteomes" id="UP000026960"/>
    </source>
</evidence>
<dbReference type="PaxDb" id="65489-OBART02G13840.1"/>
<reference evidence="1" key="2">
    <citation type="submission" date="2015-03" db="UniProtKB">
        <authorList>
            <consortium name="EnsemblPlants"/>
        </authorList>
    </citation>
    <scope>IDENTIFICATION</scope>
</reference>
<protein>
    <submittedName>
        <fullName evidence="1">Uncharacterized protein</fullName>
    </submittedName>
</protein>
<dbReference type="EnsemblPlants" id="OBART02G13840.1">
    <property type="protein sequence ID" value="OBART02G13840.1"/>
    <property type="gene ID" value="OBART02G13840"/>
</dbReference>
<dbReference type="Proteomes" id="UP000026960">
    <property type="component" value="Chromosome 2"/>
</dbReference>
<keyword evidence="2" id="KW-1185">Reference proteome</keyword>
<dbReference type="AlphaFoldDB" id="A0A0D3F459"/>
<accession>A0A0D3F459</accession>
<name>A0A0D3F459_9ORYZ</name>
<reference evidence="1" key="1">
    <citation type="journal article" date="2009" name="Rice">
        <title>De Novo Next Generation Sequencing of Plant Genomes.</title>
        <authorList>
            <person name="Rounsley S."/>
            <person name="Marri P.R."/>
            <person name="Yu Y."/>
            <person name="He R."/>
            <person name="Sisneros N."/>
            <person name="Goicoechea J.L."/>
            <person name="Lee S.J."/>
            <person name="Angelova A."/>
            <person name="Kudrna D."/>
            <person name="Luo M."/>
            <person name="Affourtit J."/>
            <person name="Desany B."/>
            <person name="Knight J."/>
            <person name="Niazi F."/>
            <person name="Egholm M."/>
            <person name="Wing R.A."/>
        </authorList>
    </citation>
    <scope>NUCLEOTIDE SEQUENCE [LARGE SCALE GENOMIC DNA]</scope>
    <source>
        <strain evidence="1">cv. IRGC 105608</strain>
    </source>
</reference>